<evidence type="ECO:0000313" key="3">
    <source>
        <dbReference type="EnsemblProtists" id="EOD28657"/>
    </source>
</evidence>
<name>A0A0D3JYS2_EMIH1</name>
<feature type="domain" description="Protein kinase" evidence="2">
    <location>
        <begin position="8"/>
        <end position="279"/>
    </location>
</feature>
<accession>A0A0D3JYS2</accession>
<dbReference type="RefSeq" id="XP_005781086.1">
    <property type="nucleotide sequence ID" value="XM_005781029.1"/>
</dbReference>
<dbReference type="InterPro" id="IPR011009">
    <property type="entry name" value="Kinase-like_dom_sf"/>
</dbReference>
<dbReference type="GO" id="GO:0005524">
    <property type="term" value="F:ATP binding"/>
    <property type="evidence" value="ECO:0007669"/>
    <property type="project" value="InterPro"/>
</dbReference>
<dbReference type="Pfam" id="PF00069">
    <property type="entry name" value="Pkinase"/>
    <property type="match status" value="1"/>
</dbReference>
<dbReference type="HOGENOM" id="CLU_000288_63_0_1"/>
<dbReference type="Gene3D" id="1.10.510.10">
    <property type="entry name" value="Transferase(Phosphotransferase) domain 1"/>
    <property type="match status" value="1"/>
</dbReference>
<sequence>RVHFEERYELGDMLGEGGQGVVHAVTCLQSGERMAAKLISKVGLSRNAKARLRKEVDLQRQVDYHPNICSVFNFYDEPRRMVVVMELLPYGTLYDHVVAHFSSGGRLDDDEYNEAHVSRLLQQALSALTTMHDRGIVHRDLKPENVLLVDAGANGEVGAIRIADFGLAAQPEPGDELCECVGTPGYTAPEVLAGLPYDTSVDVFSLGAMLYALLSGCEAFAAPGLDDEEVLQRNRIGRYKFDASWAGVSSEAKAVVKAMLMREPSKRATARALLAEGWVQGPARSNTEPLRMAVRVAVERQGSLVNALEGLECVSPNPRSARRSKRTSTTSWLPGASWPSGRGRQ</sequence>
<keyword evidence="4" id="KW-1185">Reference proteome</keyword>
<dbReference type="STRING" id="2903.R1D0V3"/>
<dbReference type="InterPro" id="IPR000719">
    <property type="entry name" value="Prot_kinase_dom"/>
</dbReference>
<dbReference type="KEGG" id="ehx:EMIHUDRAFT_73060"/>
<dbReference type="InterPro" id="IPR008271">
    <property type="entry name" value="Ser/Thr_kinase_AS"/>
</dbReference>
<dbReference type="PaxDb" id="2903-EOD28657"/>
<dbReference type="AlphaFoldDB" id="A0A0D3JYS2"/>
<dbReference type="EnsemblProtists" id="EOD28657">
    <property type="protein sequence ID" value="EOD28657"/>
    <property type="gene ID" value="EMIHUDRAFT_73060"/>
</dbReference>
<evidence type="ECO:0000313" key="4">
    <source>
        <dbReference type="Proteomes" id="UP000013827"/>
    </source>
</evidence>
<dbReference type="GeneID" id="17274202"/>
<protein>
    <recommendedName>
        <fullName evidence="2">Protein kinase domain-containing protein</fullName>
    </recommendedName>
</protein>
<dbReference type="PROSITE" id="PS50011">
    <property type="entry name" value="PROTEIN_KINASE_DOM"/>
    <property type="match status" value="1"/>
</dbReference>
<dbReference type="PANTHER" id="PTHR24347">
    <property type="entry name" value="SERINE/THREONINE-PROTEIN KINASE"/>
    <property type="match status" value="1"/>
</dbReference>
<organism evidence="3 4">
    <name type="scientific">Emiliania huxleyi (strain CCMP1516)</name>
    <dbReference type="NCBI Taxonomy" id="280463"/>
    <lineage>
        <taxon>Eukaryota</taxon>
        <taxon>Haptista</taxon>
        <taxon>Haptophyta</taxon>
        <taxon>Prymnesiophyceae</taxon>
        <taxon>Isochrysidales</taxon>
        <taxon>Noelaerhabdaceae</taxon>
        <taxon>Emiliania</taxon>
    </lineage>
</organism>
<reference evidence="4" key="1">
    <citation type="journal article" date="2013" name="Nature">
        <title>Pan genome of the phytoplankton Emiliania underpins its global distribution.</title>
        <authorList>
            <person name="Read B.A."/>
            <person name="Kegel J."/>
            <person name="Klute M.J."/>
            <person name="Kuo A."/>
            <person name="Lefebvre S.C."/>
            <person name="Maumus F."/>
            <person name="Mayer C."/>
            <person name="Miller J."/>
            <person name="Monier A."/>
            <person name="Salamov A."/>
            <person name="Young J."/>
            <person name="Aguilar M."/>
            <person name="Claverie J.M."/>
            <person name="Frickenhaus S."/>
            <person name="Gonzalez K."/>
            <person name="Herman E.K."/>
            <person name="Lin Y.C."/>
            <person name="Napier J."/>
            <person name="Ogata H."/>
            <person name="Sarno A.F."/>
            <person name="Shmutz J."/>
            <person name="Schroeder D."/>
            <person name="de Vargas C."/>
            <person name="Verret F."/>
            <person name="von Dassow P."/>
            <person name="Valentin K."/>
            <person name="Van de Peer Y."/>
            <person name="Wheeler G."/>
            <person name="Dacks J.B."/>
            <person name="Delwiche C.F."/>
            <person name="Dyhrman S.T."/>
            <person name="Glockner G."/>
            <person name="John U."/>
            <person name="Richards T."/>
            <person name="Worden A.Z."/>
            <person name="Zhang X."/>
            <person name="Grigoriev I.V."/>
            <person name="Allen A.E."/>
            <person name="Bidle K."/>
            <person name="Borodovsky M."/>
            <person name="Bowler C."/>
            <person name="Brownlee C."/>
            <person name="Cock J.M."/>
            <person name="Elias M."/>
            <person name="Gladyshev V.N."/>
            <person name="Groth M."/>
            <person name="Guda C."/>
            <person name="Hadaegh A."/>
            <person name="Iglesias-Rodriguez M.D."/>
            <person name="Jenkins J."/>
            <person name="Jones B.M."/>
            <person name="Lawson T."/>
            <person name="Leese F."/>
            <person name="Lindquist E."/>
            <person name="Lobanov A."/>
            <person name="Lomsadze A."/>
            <person name="Malik S.B."/>
            <person name="Marsh M.E."/>
            <person name="Mackinder L."/>
            <person name="Mock T."/>
            <person name="Mueller-Roeber B."/>
            <person name="Pagarete A."/>
            <person name="Parker M."/>
            <person name="Probert I."/>
            <person name="Quesneville H."/>
            <person name="Raines C."/>
            <person name="Rensing S.A."/>
            <person name="Riano-Pachon D.M."/>
            <person name="Richier S."/>
            <person name="Rokitta S."/>
            <person name="Shiraiwa Y."/>
            <person name="Soanes D.M."/>
            <person name="van der Giezen M."/>
            <person name="Wahlund T.M."/>
            <person name="Williams B."/>
            <person name="Wilson W."/>
            <person name="Wolfe G."/>
            <person name="Wurch L.L."/>
        </authorList>
    </citation>
    <scope>NUCLEOTIDE SEQUENCE</scope>
</reference>
<dbReference type="eggNOG" id="KOG0032">
    <property type="taxonomic scope" value="Eukaryota"/>
</dbReference>
<dbReference type="GO" id="GO:0004672">
    <property type="term" value="F:protein kinase activity"/>
    <property type="evidence" value="ECO:0007669"/>
    <property type="project" value="InterPro"/>
</dbReference>
<evidence type="ECO:0000259" key="2">
    <source>
        <dbReference type="PROSITE" id="PS50011"/>
    </source>
</evidence>
<feature type="region of interest" description="Disordered" evidence="1">
    <location>
        <begin position="316"/>
        <end position="345"/>
    </location>
</feature>
<dbReference type="PROSITE" id="PS00108">
    <property type="entry name" value="PROTEIN_KINASE_ST"/>
    <property type="match status" value="1"/>
</dbReference>
<dbReference type="Proteomes" id="UP000013827">
    <property type="component" value="Unassembled WGS sequence"/>
</dbReference>
<dbReference type="SMART" id="SM00220">
    <property type="entry name" value="S_TKc"/>
    <property type="match status" value="1"/>
</dbReference>
<dbReference type="SUPFAM" id="SSF56112">
    <property type="entry name" value="Protein kinase-like (PK-like)"/>
    <property type="match status" value="1"/>
</dbReference>
<reference evidence="3" key="2">
    <citation type="submission" date="2024-10" db="UniProtKB">
        <authorList>
            <consortium name="EnsemblProtists"/>
        </authorList>
    </citation>
    <scope>IDENTIFICATION</scope>
</reference>
<proteinExistence type="predicted"/>
<evidence type="ECO:0000256" key="1">
    <source>
        <dbReference type="SAM" id="MobiDB-lite"/>
    </source>
</evidence>